<keyword evidence="3" id="KW-0274">FAD</keyword>
<sequence>MPEHVPGEPRQLAHDVVIVGSGAGGGTMAHALAGSGLSVLLLERGGWLPMEPQNADPVEVWQKLRYRADEPWVNRRDEQFRPFMHYVVGGNTKMWGAALLRLRESDFGEVQHAEGVSPAWPIGYADLAPWYDAAERLYQVHGETGDPTDPPRGEFPHPAVPHEPTMAEVVERMRADGLHPHALPLGLVDPGSGGCVLCSTCNSFPCKVRGKADTDVVCVTDAIKADNVTLWTGARVRRLITDAPGARVRALEVEVDGETLVVEAGTVVLAAGAVNSSALLLGSATDRHPRGLANSSDLVGRRYMAHIATMMEAVHPTKVNPTVFAKTVMINDFYAPGPGRPHPLGHIQSQGRAHAAIVQGVMPGIPMRLAEAWVARGVDWLAMSEDLPDPENRVSLTPGEGKIKLEYRINNLGAHQQLVRETVRLLKRAGFWGVVRHRFKNENTTHQCGTALFGHDPRTSVLDTWCRTHDVENLYVVDGSFFPSSGAVNPGLTIIAQALRVADHLKREVLQHQTSQTHQSSLTRPEGAA</sequence>
<dbReference type="InterPro" id="IPR007867">
    <property type="entry name" value="GMC_OxRtase_C"/>
</dbReference>
<evidence type="ECO:0000256" key="1">
    <source>
        <dbReference type="ARBA" id="ARBA00010790"/>
    </source>
</evidence>
<evidence type="ECO:0000313" key="7">
    <source>
        <dbReference type="EMBL" id="GAA4693797.1"/>
    </source>
</evidence>
<dbReference type="EMBL" id="BAABIM010000004">
    <property type="protein sequence ID" value="GAA4693797.1"/>
    <property type="molecule type" value="Genomic_DNA"/>
</dbReference>
<evidence type="ECO:0000259" key="5">
    <source>
        <dbReference type="Pfam" id="PF00732"/>
    </source>
</evidence>
<evidence type="ECO:0000256" key="4">
    <source>
        <dbReference type="ARBA" id="ARBA00023002"/>
    </source>
</evidence>
<protein>
    <submittedName>
        <fullName evidence="7">GMC family oxidoreductase</fullName>
    </submittedName>
</protein>
<evidence type="ECO:0000256" key="2">
    <source>
        <dbReference type="ARBA" id="ARBA00022630"/>
    </source>
</evidence>
<name>A0ABP8WQZ5_9ACTN</name>
<dbReference type="PANTHER" id="PTHR46056:SF12">
    <property type="entry name" value="LONG-CHAIN-ALCOHOL OXIDASE"/>
    <property type="match status" value="1"/>
</dbReference>
<organism evidence="7 8">
    <name type="scientific">Nocardioides nanhaiensis</name>
    <dbReference type="NCBI Taxonomy" id="1476871"/>
    <lineage>
        <taxon>Bacteria</taxon>
        <taxon>Bacillati</taxon>
        <taxon>Actinomycetota</taxon>
        <taxon>Actinomycetes</taxon>
        <taxon>Propionibacteriales</taxon>
        <taxon>Nocardioidaceae</taxon>
        <taxon>Nocardioides</taxon>
    </lineage>
</organism>
<dbReference type="RefSeq" id="WP_345268220.1">
    <property type="nucleotide sequence ID" value="NZ_BAABIM010000004.1"/>
</dbReference>
<feature type="domain" description="Glucose-methanol-choline oxidoreductase C-terminal" evidence="6">
    <location>
        <begin position="441"/>
        <end position="498"/>
    </location>
</feature>
<evidence type="ECO:0000259" key="6">
    <source>
        <dbReference type="Pfam" id="PF05199"/>
    </source>
</evidence>
<reference evidence="8" key="1">
    <citation type="journal article" date="2019" name="Int. J. Syst. Evol. Microbiol.">
        <title>The Global Catalogue of Microorganisms (GCM) 10K type strain sequencing project: providing services to taxonomists for standard genome sequencing and annotation.</title>
        <authorList>
            <consortium name="The Broad Institute Genomics Platform"/>
            <consortium name="The Broad Institute Genome Sequencing Center for Infectious Disease"/>
            <person name="Wu L."/>
            <person name="Ma J."/>
        </authorList>
    </citation>
    <scope>NUCLEOTIDE SEQUENCE [LARGE SCALE GENOMIC DNA]</scope>
    <source>
        <strain evidence="8">JCM 18127</strain>
    </source>
</reference>
<dbReference type="Pfam" id="PF00732">
    <property type="entry name" value="GMC_oxred_N"/>
    <property type="match status" value="1"/>
</dbReference>
<keyword evidence="8" id="KW-1185">Reference proteome</keyword>
<evidence type="ECO:0000313" key="8">
    <source>
        <dbReference type="Proteomes" id="UP001500621"/>
    </source>
</evidence>
<gene>
    <name evidence="7" type="ORF">GCM10023226_34690</name>
</gene>
<proteinExistence type="inferred from homology"/>
<accession>A0ABP8WQZ5</accession>
<dbReference type="SUPFAM" id="SSF51905">
    <property type="entry name" value="FAD/NAD(P)-binding domain"/>
    <property type="match status" value="1"/>
</dbReference>
<dbReference type="Gene3D" id="3.50.50.60">
    <property type="entry name" value="FAD/NAD(P)-binding domain"/>
    <property type="match status" value="2"/>
</dbReference>
<dbReference type="Pfam" id="PF05199">
    <property type="entry name" value="GMC_oxred_C"/>
    <property type="match status" value="1"/>
</dbReference>
<comment type="caution">
    <text evidence="7">The sequence shown here is derived from an EMBL/GenBank/DDBJ whole genome shotgun (WGS) entry which is preliminary data.</text>
</comment>
<dbReference type="Proteomes" id="UP001500621">
    <property type="component" value="Unassembled WGS sequence"/>
</dbReference>
<keyword evidence="2" id="KW-0285">Flavoprotein</keyword>
<dbReference type="InterPro" id="IPR000172">
    <property type="entry name" value="GMC_OxRdtase_N"/>
</dbReference>
<evidence type="ECO:0000256" key="3">
    <source>
        <dbReference type="ARBA" id="ARBA00022827"/>
    </source>
</evidence>
<comment type="similarity">
    <text evidence="1">Belongs to the GMC oxidoreductase family.</text>
</comment>
<dbReference type="InterPro" id="IPR036188">
    <property type="entry name" value="FAD/NAD-bd_sf"/>
</dbReference>
<feature type="domain" description="Glucose-methanol-choline oxidoreductase N-terminal" evidence="5">
    <location>
        <begin position="77"/>
        <end position="307"/>
    </location>
</feature>
<dbReference type="PANTHER" id="PTHR46056">
    <property type="entry name" value="LONG-CHAIN-ALCOHOL OXIDASE"/>
    <property type="match status" value="1"/>
</dbReference>
<keyword evidence="4" id="KW-0560">Oxidoreductase</keyword>